<sequence length="81" mass="9197">MLLAKVELFCVFFCSVPLEINLGFPLLVVDSLGSHLCLILTPYRYKIEFYGDFDRSFDKSLDLGTDLSTALLGHRSYHDCC</sequence>
<gene>
    <name evidence="1" type="ORF">LOK49_LG07G00718</name>
</gene>
<dbReference type="EMBL" id="CM045764">
    <property type="protein sequence ID" value="KAI8005788.1"/>
    <property type="molecule type" value="Genomic_DNA"/>
</dbReference>
<dbReference type="Proteomes" id="UP001060215">
    <property type="component" value="Chromosome 7"/>
</dbReference>
<proteinExistence type="predicted"/>
<name>A0ACC0GZ18_9ERIC</name>
<accession>A0ACC0GZ18</accession>
<evidence type="ECO:0000313" key="2">
    <source>
        <dbReference type="Proteomes" id="UP001060215"/>
    </source>
</evidence>
<organism evidence="1 2">
    <name type="scientific">Camellia lanceoleosa</name>
    <dbReference type="NCBI Taxonomy" id="1840588"/>
    <lineage>
        <taxon>Eukaryota</taxon>
        <taxon>Viridiplantae</taxon>
        <taxon>Streptophyta</taxon>
        <taxon>Embryophyta</taxon>
        <taxon>Tracheophyta</taxon>
        <taxon>Spermatophyta</taxon>
        <taxon>Magnoliopsida</taxon>
        <taxon>eudicotyledons</taxon>
        <taxon>Gunneridae</taxon>
        <taxon>Pentapetalae</taxon>
        <taxon>asterids</taxon>
        <taxon>Ericales</taxon>
        <taxon>Theaceae</taxon>
        <taxon>Camellia</taxon>
    </lineage>
</organism>
<comment type="caution">
    <text evidence="1">The sequence shown here is derived from an EMBL/GenBank/DDBJ whole genome shotgun (WGS) entry which is preliminary data.</text>
</comment>
<evidence type="ECO:0000313" key="1">
    <source>
        <dbReference type="EMBL" id="KAI8005788.1"/>
    </source>
</evidence>
<protein>
    <submittedName>
        <fullName evidence="1">Uncharacterized protein</fullName>
    </submittedName>
</protein>
<reference evidence="1 2" key="1">
    <citation type="journal article" date="2022" name="Plant J.">
        <title>Chromosome-level genome of Camellia lanceoleosa provides a valuable resource for understanding genome evolution and self-incompatibility.</title>
        <authorList>
            <person name="Gong W."/>
            <person name="Xiao S."/>
            <person name="Wang L."/>
            <person name="Liao Z."/>
            <person name="Chang Y."/>
            <person name="Mo W."/>
            <person name="Hu G."/>
            <person name="Li W."/>
            <person name="Zhao G."/>
            <person name="Zhu H."/>
            <person name="Hu X."/>
            <person name="Ji K."/>
            <person name="Xiang X."/>
            <person name="Song Q."/>
            <person name="Yuan D."/>
            <person name="Jin S."/>
            <person name="Zhang L."/>
        </authorList>
    </citation>
    <scope>NUCLEOTIDE SEQUENCE [LARGE SCALE GENOMIC DNA]</scope>
    <source>
        <strain evidence="1">SQ_2022a</strain>
    </source>
</reference>
<keyword evidence="2" id="KW-1185">Reference proteome</keyword>